<sequence length="21" mass="2392">MADSFVKKTILTQIRSRGVLQ</sequence>
<accession>A0A1R3IBA4</accession>
<organism evidence="1 2">
    <name type="scientific">Corchorus capsularis</name>
    <name type="common">Jute</name>
    <dbReference type="NCBI Taxonomy" id="210143"/>
    <lineage>
        <taxon>Eukaryota</taxon>
        <taxon>Viridiplantae</taxon>
        <taxon>Streptophyta</taxon>
        <taxon>Embryophyta</taxon>
        <taxon>Tracheophyta</taxon>
        <taxon>Spermatophyta</taxon>
        <taxon>Magnoliopsida</taxon>
        <taxon>eudicotyledons</taxon>
        <taxon>Gunneridae</taxon>
        <taxon>Pentapetalae</taxon>
        <taxon>rosids</taxon>
        <taxon>malvids</taxon>
        <taxon>Malvales</taxon>
        <taxon>Malvaceae</taxon>
        <taxon>Grewioideae</taxon>
        <taxon>Apeibeae</taxon>
        <taxon>Corchorus</taxon>
    </lineage>
</organism>
<dbReference type="AlphaFoldDB" id="A0A1R3IBA4"/>
<comment type="caution">
    <text evidence="1">The sequence shown here is derived from an EMBL/GenBank/DDBJ whole genome shotgun (WGS) entry which is preliminary data.</text>
</comment>
<proteinExistence type="predicted"/>
<evidence type="ECO:0000313" key="2">
    <source>
        <dbReference type="Proteomes" id="UP000188268"/>
    </source>
</evidence>
<protein>
    <submittedName>
        <fullName evidence="1">Uncharacterized protein</fullName>
    </submittedName>
</protein>
<dbReference type="Proteomes" id="UP000188268">
    <property type="component" value="Unassembled WGS sequence"/>
</dbReference>
<dbReference type="EMBL" id="AWWV01010348">
    <property type="protein sequence ID" value="OMO79882.1"/>
    <property type="molecule type" value="Genomic_DNA"/>
</dbReference>
<gene>
    <name evidence="1" type="ORF">CCACVL1_13338</name>
</gene>
<evidence type="ECO:0000313" key="1">
    <source>
        <dbReference type="EMBL" id="OMO79882.1"/>
    </source>
</evidence>
<name>A0A1R3IBA4_COCAP</name>
<reference evidence="1 2" key="1">
    <citation type="submission" date="2013-09" db="EMBL/GenBank/DDBJ databases">
        <title>Corchorus capsularis genome sequencing.</title>
        <authorList>
            <person name="Alam M."/>
            <person name="Haque M.S."/>
            <person name="Islam M.S."/>
            <person name="Emdad E.M."/>
            <person name="Islam M.M."/>
            <person name="Ahmed B."/>
            <person name="Halim A."/>
            <person name="Hossen Q.M.M."/>
            <person name="Hossain M.Z."/>
            <person name="Ahmed R."/>
            <person name="Khan M.M."/>
            <person name="Islam R."/>
            <person name="Rashid M.M."/>
            <person name="Khan S.A."/>
            <person name="Rahman M.S."/>
            <person name="Alam M."/>
        </authorList>
    </citation>
    <scope>NUCLEOTIDE SEQUENCE [LARGE SCALE GENOMIC DNA]</scope>
    <source>
        <strain evidence="2">cv. CVL-1</strain>
        <tissue evidence="1">Whole seedling</tissue>
    </source>
</reference>
<keyword evidence="2" id="KW-1185">Reference proteome</keyword>